<keyword evidence="3" id="KW-0812">Transmembrane</keyword>
<dbReference type="Proteomes" id="UP001558652">
    <property type="component" value="Unassembled WGS sequence"/>
</dbReference>
<protein>
    <recommendedName>
        <fullName evidence="4">Thioredoxin domain-containing protein</fullName>
    </recommendedName>
</protein>
<sequence>ARSCITCDKVLYELEKIDDDTDSFGVDFVKINDKRLAKQYGIKTFPALTYFREKEPIIYEGDLMEEEDVLDFLTSLESMDLPDRIEDVNARVLHKIIEDTEYVAVLFCPDQSKCSAANANKPQCKKCVKALQELENIDDEADQLGIGFVKISDEALAEEYNLGELPKLVYYRHQIPIIYENELTREEDVLEWLVQNKSTGDEEDVIEDVTPKTLETLINSLDNLVVLFYDNDDEDSIQVLSELETIDDDCDKHGIHFVKIDDPDTAKEYGIDEVPSIVYFEKQIPNLYDGDIENEDEILEWLVEQLEKDEIEDVTDEMLDKLVKDGKTIAVLFYDNNDRKSQKVLGELENIDDECDTLGIVFVKIDNVDEAKEYGIENLPALMYFENGIPTIYEGNLEEEEKVLQWLEHQIKSDEIEDVTDEMLDMIISKMQYVAVLFYDKDQKKSQKVLQELENIDDECDQNNIAFVKIDNEAEAKEYGIDQFPTLVFFEKHIPHIYEGDLLKEDAILSWLIHQKRFSDIPDVTDEIVDKLIDTEPYLAVIFYDKDDKEDMRVLNELENIDDELADEGIVIVRLDNDAEAKEYGIDHLPTLVYFENKIPALYEGELMNEEEVLRWLIEQKETATIEEVTDEILKDLINENEYVVVYFSGRCEEGEKCDDILEELENIDDELDEAGIIFVTTEDTTFAKKHGIKSFPSLILFRNKEPLPYKGDIEDEDEVLTWLTDDDTLEIPGRIEEVNVRMLDNILNENEHVVVFFYQEGDKKSQKILIELENIDDECEEKNIDFVKTSDEGIDKEYDLPTLPCLVYYRNKFRKIYNGDLMQEEAILDWVLDLHGSEPDVIEMVDRKTLQVLINDVNHLAVFFYSDKCTTCSDILEELETIDDDTDKHGIQFVKSKDTKLAAEIGIFSFPALVYYETGVPIMYDGNLKNEEKVLEWLIEQKSNDDDDDEEDDGDNSNEDEDDDDDNDSDDDDDDDDDDDNSDIISCDGCFMIGMGGKTQTLPKPFYEPYQCCPSKMKTGSKIPKLTSARDNKKSTDEKPKRFGKMTPNSSDKSGKGKKDPKFVSGDIDDEEELLDWLTNPANMELTEQIEKVNKKMFSKIRQTSDYVAVFFYSDDCKQCDRVLAEIEHIDDDADAAGIDFVKIDDKKLAKELGIFALPAIVFFKMGSKEPVIYAGDIYDEDEILAWLLTQKDPTGDVIEEVEGESLFKAIREAQSLAVYFWNKTLCDLCNSKAYRKQLKQRQAEDEGKEDANDRVDECAQCKEILEELENIDDDCDRHGITFVKTQDTSVAEHFGVSEFPSLVYFEDDVPNVFEGDLSVEEEVLQWLILQKTEDRIELITRVMLEAMVEESQYLAVYFYKPNCHICDDILEDLEKIDDESDVFGIHMVKIMDPQLAKRYSIKTYPALVYFRNGNPLLFEGDLQNEMSVLEWLIDDENRELADEIEEVNYRMLERLLDESLYLAVFFYDEHCPECNEILEMLELIDGEADLFGIDMVKISDPDASEKYNIINSPSLVYFRKRVPLLYDGDLTEQDKVLAWLTSQDVFELKNEIEEVNRKMVDKLLDENEFLAIYFYEKDDPTSEKVLDLLEKIDGETENMDITLVKMGDTRYARKWGVTKLPSVVYFRNRFPSIYRGELTSEEAVLEWLRKNRFKQPELNLFMYALMAITTAFVLYTAFLLYGFPSTTRQA</sequence>
<feature type="domain" description="Thioredoxin" evidence="4">
    <location>
        <begin position="271"/>
        <end position="412"/>
    </location>
</feature>
<dbReference type="PANTHER" id="PTHR19991:SF3">
    <property type="entry name" value="LETHAL (2) 01289, ISOFORM F"/>
    <property type="match status" value="1"/>
</dbReference>
<feature type="domain" description="Thioredoxin" evidence="4">
    <location>
        <begin position="615"/>
        <end position="749"/>
    </location>
</feature>
<dbReference type="Pfam" id="PF00085">
    <property type="entry name" value="Thioredoxin"/>
    <property type="match status" value="1"/>
</dbReference>
<evidence type="ECO:0000313" key="5">
    <source>
        <dbReference type="EMBL" id="KAL1122312.1"/>
    </source>
</evidence>
<keyword evidence="1" id="KW-0175">Coiled coil</keyword>
<feature type="compositionally biased region" description="Basic and acidic residues" evidence="2">
    <location>
        <begin position="1029"/>
        <end position="1042"/>
    </location>
</feature>
<name>A0ABD0Y4W4_9HEMI</name>
<feature type="domain" description="Thioredoxin" evidence="4">
    <location>
        <begin position="1055"/>
        <end position="1217"/>
    </location>
</feature>
<evidence type="ECO:0000256" key="3">
    <source>
        <dbReference type="SAM" id="Phobius"/>
    </source>
</evidence>
<feature type="compositionally biased region" description="Basic and acidic residues" evidence="2">
    <location>
        <begin position="1054"/>
        <end position="1063"/>
    </location>
</feature>
<organism evidence="5 6">
    <name type="scientific">Ranatra chinensis</name>
    <dbReference type="NCBI Taxonomy" id="642074"/>
    <lineage>
        <taxon>Eukaryota</taxon>
        <taxon>Metazoa</taxon>
        <taxon>Ecdysozoa</taxon>
        <taxon>Arthropoda</taxon>
        <taxon>Hexapoda</taxon>
        <taxon>Insecta</taxon>
        <taxon>Pterygota</taxon>
        <taxon>Neoptera</taxon>
        <taxon>Paraneoptera</taxon>
        <taxon>Hemiptera</taxon>
        <taxon>Heteroptera</taxon>
        <taxon>Panheteroptera</taxon>
        <taxon>Nepomorpha</taxon>
        <taxon>Nepidae</taxon>
        <taxon>Ranatrinae</taxon>
        <taxon>Ranatra</taxon>
    </lineage>
</organism>
<keyword evidence="3" id="KW-0472">Membrane</keyword>
<keyword evidence="3" id="KW-1133">Transmembrane helix</keyword>
<dbReference type="PROSITE" id="PS51352">
    <property type="entry name" value="THIOREDOXIN_2"/>
    <property type="match status" value="4"/>
</dbReference>
<feature type="transmembrane region" description="Helical" evidence="3">
    <location>
        <begin position="1662"/>
        <end position="1685"/>
    </location>
</feature>
<evidence type="ECO:0000256" key="1">
    <source>
        <dbReference type="SAM" id="Coils"/>
    </source>
</evidence>
<dbReference type="InterPro" id="IPR013766">
    <property type="entry name" value="Thioredoxin_domain"/>
</dbReference>
<dbReference type="CDD" id="cd02961">
    <property type="entry name" value="PDI_a_family"/>
    <property type="match status" value="7"/>
</dbReference>
<feature type="domain" description="Thioredoxin" evidence="4">
    <location>
        <begin position="1419"/>
        <end position="1567"/>
    </location>
</feature>
<dbReference type="InterPro" id="IPR036249">
    <property type="entry name" value="Thioredoxin-like_sf"/>
</dbReference>
<proteinExistence type="predicted"/>
<evidence type="ECO:0000259" key="4">
    <source>
        <dbReference type="PROSITE" id="PS51352"/>
    </source>
</evidence>
<gene>
    <name evidence="5" type="ORF">AAG570_003717</name>
</gene>
<feature type="region of interest" description="Disordered" evidence="2">
    <location>
        <begin position="1019"/>
        <end position="1066"/>
    </location>
</feature>
<keyword evidence="6" id="KW-1185">Reference proteome</keyword>
<accession>A0ABD0Y4W4</accession>
<dbReference type="Gene3D" id="3.40.30.10">
    <property type="entry name" value="Glutaredoxin"/>
    <property type="match status" value="14"/>
</dbReference>
<feature type="non-terminal residue" evidence="5">
    <location>
        <position position="1"/>
    </location>
</feature>
<feature type="region of interest" description="Disordered" evidence="2">
    <location>
        <begin position="942"/>
        <end position="984"/>
    </location>
</feature>
<evidence type="ECO:0000313" key="6">
    <source>
        <dbReference type="Proteomes" id="UP001558652"/>
    </source>
</evidence>
<dbReference type="PANTHER" id="PTHR19991">
    <property type="entry name" value="L 2 01289"/>
    <property type="match status" value="1"/>
</dbReference>
<feature type="compositionally biased region" description="Acidic residues" evidence="2">
    <location>
        <begin position="946"/>
        <end position="983"/>
    </location>
</feature>
<feature type="coiled-coil region" evidence="1">
    <location>
        <begin position="397"/>
        <end position="459"/>
    </location>
</feature>
<dbReference type="Pfam" id="PF13848">
    <property type="entry name" value="Thioredoxin_6"/>
    <property type="match status" value="1"/>
</dbReference>
<reference evidence="5 6" key="1">
    <citation type="submission" date="2024-07" db="EMBL/GenBank/DDBJ databases">
        <title>Chromosome-level genome assembly of the water stick insect Ranatra chinensis (Heteroptera: Nepidae).</title>
        <authorList>
            <person name="Liu X."/>
        </authorList>
    </citation>
    <scope>NUCLEOTIDE SEQUENCE [LARGE SCALE GENOMIC DNA]</scope>
    <source>
        <strain evidence="5">Cailab_2021Rc</strain>
        <tissue evidence="5">Muscle</tissue>
    </source>
</reference>
<dbReference type="EMBL" id="JBFDAA010000014">
    <property type="protein sequence ID" value="KAL1122312.1"/>
    <property type="molecule type" value="Genomic_DNA"/>
</dbReference>
<dbReference type="CDD" id="cd02947">
    <property type="entry name" value="TRX_family"/>
    <property type="match status" value="1"/>
</dbReference>
<evidence type="ECO:0000256" key="2">
    <source>
        <dbReference type="SAM" id="MobiDB-lite"/>
    </source>
</evidence>
<comment type="caution">
    <text evidence="5">The sequence shown here is derived from an EMBL/GenBank/DDBJ whole genome shotgun (WGS) entry which is preliminary data.</text>
</comment>
<dbReference type="SUPFAM" id="SSF52833">
    <property type="entry name" value="Thioredoxin-like"/>
    <property type="match status" value="10"/>
</dbReference>